<keyword evidence="4" id="KW-1185">Reference proteome</keyword>
<dbReference type="AlphaFoldDB" id="A0AAD7LLB0"/>
<dbReference type="PANTHER" id="PTHR35708">
    <property type="entry name" value="GB|AAD25831.1"/>
    <property type="match status" value="1"/>
</dbReference>
<dbReference type="EMBL" id="JARAOO010000008">
    <property type="protein sequence ID" value="KAJ7960245.1"/>
    <property type="molecule type" value="Genomic_DNA"/>
</dbReference>
<protein>
    <submittedName>
        <fullName evidence="3">Eukaryotic translation initiation factor 3 subunit C like</fullName>
    </submittedName>
</protein>
<feature type="transmembrane region" description="Helical" evidence="2">
    <location>
        <begin position="20"/>
        <end position="53"/>
    </location>
</feature>
<feature type="compositionally biased region" description="Polar residues" evidence="1">
    <location>
        <begin position="95"/>
        <end position="104"/>
    </location>
</feature>
<sequence length="220" mass="25047">MDRMLFPLCFFKNPLSWLAVLASFLVFASYMVGFGFFAILLTSSVLVVSTVLLTISHQKLVMVDKLVEEHEVVQRCNKESSAQIEDFALQQMPESSETVAQTKQNQEEGFLSESESQDQLSTMDCCQSLDCSDGSISDEDSLIEIALPSGHYVGHREEEEEPNFNLLHQKKQEYPTDYIFGQCSLMEFLAEFNEMNEEENLIEIDISMGSIKYSRFEIEA</sequence>
<name>A0AAD7LLB0_QUISA</name>
<keyword evidence="3" id="KW-0396">Initiation factor</keyword>
<keyword evidence="2" id="KW-0812">Transmembrane</keyword>
<organism evidence="3 4">
    <name type="scientific">Quillaja saponaria</name>
    <name type="common">Soap bark tree</name>
    <dbReference type="NCBI Taxonomy" id="32244"/>
    <lineage>
        <taxon>Eukaryota</taxon>
        <taxon>Viridiplantae</taxon>
        <taxon>Streptophyta</taxon>
        <taxon>Embryophyta</taxon>
        <taxon>Tracheophyta</taxon>
        <taxon>Spermatophyta</taxon>
        <taxon>Magnoliopsida</taxon>
        <taxon>eudicotyledons</taxon>
        <taxon>Gunneridae</taxon>
        <taxon>Pentapetalae</taxon>
        <taxon>rosids</taxon>
        <taxon>fabids</taxon>
        <taxon>Fabales</taxon>
        <taxon>Quillajaceae</taxon>
        <taxon>Quillaja</taxon>
    </lineage>
</organism>
<proteinExistence type="predicted"/>
<evidence type="ECO:0000256" key="1">
    <source>
        <dbReference type="SAM" id="MobiDB-lite"/>
    </source>
</evidence>
<dbReference type="PANTHER" id="PTHR35708:SF3">
    <property type="entry name" value="GB|AAD25831.1"/>
    <property type="match status" value="1"/>
</dbReference>
<comment type="caution">
    <text evidence="3">The sequence shown here is derived from an EMBL/GenBank/DDBJ whole genome shotgun (WGS) entry which is preliminary data.</text>
</comment>
<dbReference type="Proteomes" id="UP001163823">
    <property type="component" value="Chromosome 8"/>
</dbReference>
<gene>
    <name evidence="3" type="ORF">O6P43_020715</name>
</gene>
<reference evidence="3" key="1">
    <citation type="journal article" date="2023" name="Science">
        <title>Elucidation of the pathway for biosynthesis of saponin adjuvants from the soapbark tree.</title>
        <authorList>
            <person name="Reed J."/>
            <person name="Orme A."/>
            <person name="El-Demerdash A."/>
            <person name="Owen C."/>
            <person name="Martin L.B.B."/>
            <person name="Misra R.C."/>
            <person name="Kikuchi S."/>
            <person name="Rejzek M."/>
            <person name="Martin A.C."/>
            <person name="Harkess A."/>
            <person name="Leebens-Mack J."/>
            <person name="Louveau T."/>
            <person name="Stephenson M.J."/>
            <person name="Osbourn A."/>
        </authorList>
    </citation>
    <scope>NUCLEOTIDE SEQUENCE</scope>
    <source>
        <strain evidence="3">S10</strain>
    </source>
</reference>
<dbReference type="KEGG" id="qsa:O6P43_020715"/>
<dbReference type="GO" id="GO:0003743">
    <property type="term" value="F:translation initiation factor activity"/>
    <property type="evidence" value="ECO:0007669"/>
    <property type="project" value="UniProtKB-KW"/>
</dbReference>
<evidence type="ECO:0000256" key="2">
    <source>
        <dbReference type="SAM" id="Phobius"/>
    </source>
</evidence>
<evidence type="ECO:0000313" key="4">
    <source>
        <dbReference type="Proteomes" id="UP001163823"/>
    </source>
</evidence>
<keyword evidence="3" id="KW-0648">Protein biosynthesis</keyword>
<accession>A0AAD7LLB0</accession>
<feature type="region of interest" description="Disordered" evidence="1">
    <location>
        <begin position="95"/>
        <end position="114"/>
    </location>
</feature>
<keyword evidence="2" id="KW-0472">Membrane</keyword>
<keyword evidence="2" id="KW-1133">Transmembrane helix</keyword>
<evidence type="ECO:0000313" key="3">
    <source>
        <dbReference type="EMBL" id="KAJ7960245.1"/>
    </source>
</evidence>